<dbReference type="EMBL" id="MKIN01000022">
    <property type="protein sequence ID" value="OLP48893.1"/>
    <property type="molecule type" value="Genomic_DNA"/>
</dbReference>
<dbReference type="InterPro" id="IPR003795">
    <property type="entry name" value="DUF192"/>
</dbReference>
<dbReference type="InterPro" id="IPR038695">
    <property type="entry name" value="Saro_0823-like_sf"/>
</dbReference>
<keyword evidence="1" id="KW-0732">Signal</keyword>
<feature type="chain" id="PRO_5012886903" description="DUF192 domain-containing protein" evidence="1">
    <location>
        <begin position="26"/>
        <end position="155"/>
    </location>
</feature>
<evidence type="ECO:0000256" key="1">
    <source>
        <dbReference type="SAM" id="SignalP"/>
    </source>
</evidence>
<comment type="caution">
    <text evidence="2">The sequence shown here is derived from an EMBL/GenBank/DDBJ whole genome shotgun (WGS) entry which is preliminary data.</text>
</comment>
<dbReference type="Gene3D" id="2.60.120.1140">
    <property type="entry name" value="Protein of unknown function DUF192"/>
    <property type="match status" value="1"/>
</dbReference>
<dbReference type="PANTHER" id="PTHR37953">
    <property type="entry name" value="UPF0127 PROTEIN MJ1496"/>
    <property type="match status" value="1"/>
</dbReference>
<reference evidence="2 3" key="1">
    <citation type="submission" date="2016-09" db="EMBL/GenBank/DDBJ databases">
        <title>Rhizobium oryziradicis sp. nov., isolated from the root of rice.</title>
        <authorList>
            <person name="Zhao J."/>
            <person name="Zhang X."/>
        </authorList>
    </citation>
    <scope>NUCLEOTIDE SEQUENCE [LARGE SCALE GENOMIC DNA]</scope>
    <source>
        <strain evidence="2 3">14971</strain>
    </source>
</reference>
<dbReference type="OrthoDB" id="9808290at2"/>
<evidence type="ECO:0000313" key="3">
    <source>
        <dbReference type="Proteomes" id="UP000185598"/>
    </source>
</evidence>
<protein>
    <recommendedName>
        <fullName evidence="4">DUF192 domain-containing protein</fullName>
    </recommendedName>
</protein>
<gene>
    <name evidence="2" type="ORF">BJF91_17335</name>
</gene>
<dbReference type="Pfam" id="PF02643">
    <property type="entry name" value="DUF192"/>
    <property type="match status" value="1"/>
</dbReference>
<accession>A0A1Q9A2Q6</accession>
<dbReference type="STRING" id="887144.BJF91_17335"/>
<dbReference type="AlphaFoldDB" id="A0A1Q9A2Q6"/>
<sequence length="155" mass="16891">MIVLRRSAFRALFFWIALAILPASAEDFTKGAAVIETVSGEARRFAMEYAITVGEREQGLMGRKLLGPDEGMIFDFGATQSAVMWMKNTILSLDMLFVNEKGEVVGVAERTQPYSEDIIPSPGPVRYVIEINGGRAQALGITPGSRVVQGLRPPS</sequence>
<dbReference type="Proteomes" id="UP000185598">
    <property type="component" value="Unassembled WGS sequence"/>
</dbReference>
<keyword evidence="3" id="KW-1185">Reference proteome</keyword>
<organism evidence="2 3">
    <name type="scientific">Allorhizobium taibaishanense</name>
    <dbReference type="NCBI Taxonomy" id="887144"/>
    <lineage>
        <taxon>Bacteria</taxon>
        <taxon>Pseudomonadati</taxon>
        <taxon>Pseudomonadota</taxon>
        <taxon>Alphaproteobacteria</taxon>
        <taxon>Hyphomicrobiales</taxon>
        <taxon>Rhizobiaceae</taxon>
        <taxon>Rhizobium/Agrobacterium group</taxon>
        <taxon>Allorhizobium</taxon>
    </lineage>
</organism>
<feature type="signal peptide" evidence="1">
    <location>
        <begin position="1"/>
        <end position="25"/>
    </location>
</feature>
<name>A0A1Q9A2Q6_9HYPH</name>
<evidence type="ECO:0000313" key="2">
    <source>
        <dbReference type="EMBL" id="OLP48893.1"/>
    </source>
</evidence>
<proteinExistence type="predicted"/>
<dbReference type="PANTHER" id="PTHR37953:SF1">
    <property type="entry name" value="UPF0127 PROTEIN MJ1496"/>
    <property type="match status" value="1"/>
</dbReference>
<evidence type="ECO:0008006" key="4">
    <source>
        <dbReference type="Google" id="ProtNLM"/>
    </source>
</evidence>